<feature type="domain" description="Glucose-6-phosphate dehydrogenase assembly protein OpcA N-terminal" evidence="2">
    <location>
        <begin position="50"/>
        <end position="160"/>
    </location>
</feature>
<name>A0A6J4ILW2_9ACTN</name>
<dbReference type="Pfam" id="PF10128">
    <property type="entry name" value="OpcA_G6PD_assem"/>
    <property type="match status" value="1"/>
</dbReference>
<feature type="domain" description="Glucose-6-phosphate dehydrogenase assembly protein OpcA C-terminal" evidence="3">
    <location>
        <begin position="165"/>
        <end position="302"/>
    </location>
</feature>
<dbReference type="Pfam" id="PF20171">
    <property type="entry name" value="OpcA_G6PD_C"/>
    <property type="match status" value="1"/>
</dbReference>
<evidence type="ECO:0000256" key="1">
    <source>
        <dbReference type="SAM" id="MobiDB-lite"/>
    </source>
</evidence>
<dbReference type="InterPro" id="IPR046801">
    <property type="entry name" value="OpcA_G6PD_N"/>
</dbReference>
<feature type="region of interest" description="Disordered" evidence="1">
    <location>
        <begin position="330"/>
        <end position="369"/>
    </location>
</feature>
<dbReference type="PANTHER" id="PTHR38658:SF1">
    <property type="entry name" value="OXPP CYCLE PROTEIN OPCA-RELATED"/>
    <property type="match status" value="1"/>
</dbReference>
<protein>
    <submittedName>
        <fullName evidence="4">OpcA, an allosteric effector of glucose-6-phosphate dehydrogenase, actinobacterial</fullName>
    </submittedName>
</protein>
<proteinExistence type="predicted"/>
<dbReference type="EMBL" id="CADCTP010000186">
    <property type="protein sequence ID" value="CAA9253478.1"/>
    <property type="molecule type" value="Genomic_DNA"/>
</dbReference>
<dbReference type="InterPro" id="IPR004555">
    <property type="entry name" value="G6PDH_assembly_OpcA"/>
</dbReference>
<dbReference type="PANTHER" id="PTHR38658">
    <property type="entry name" value="OXPP CYCLE PROTEIN OPCA-RELATED"/>
    <property type="match status" value="1"/>
</dbReference>
<accession>A0A6J4ILW2</accession>
<gene>
    <name evidence="4" type="ORF">AVDCRST_MAG41-2053</name>
</gene>
<organism evidence="4">
    <name type="scientific">uncultured Mycobacteriales bacterium</name>
    <dbReference type="NCBI Taxonomy" id="581187"/>
    <lineage>
        <taxon>Bacteria</taxon>
        <taxon>Bacillati</taxon>
        <taxon>Actinomycetota</taxon>
        <taxon>Actinomycetes</taxon>
        <taxon>Mycobacteriales</taxon>
        <taxon>environmental samples</taxon>
    </lineage>
</organism>
<evidence type="ECO:0000259" key="3">
    <source>
        <dbReference type="Pfam" id="PF20171"/>
    </source>
</evidence>
<evidence type="ECO:0000313" key="4">
    <source>
        <dbReference type="EMBL" id="CAA9253478.1"/>
    </source>
</evidence>
<reference evidence="4" key="1">
    <citation type="submission" date="2020-02" db="EMBL/GenBank/DDBJ databases">
        <authorList>
            <person name="Meier V. D."/>
        </authorList>
    </citation>
    <scope>NUCLEOTIDE SEQUENCE</scope>
    <source>
        <strain evidence="4">AVDCRST_MAG41</strain>
    </source>
</reference>
<feature type="compositionally biased region" description="Low complexity" evidence="1">
    <location>
        <begin position="348"/>
        <end position="363"/>
    </location>
</feature>
<feature type="non-terminal residue" evidence="4">
    <location>
        <position position="369"/>
    </location>
</feature>
<dbReference type="AlphaFoldDB" id="A0A6J4ILW2"/>
<sequence>MTTLWDTTGTAVVKALAAERRSGGAVMSGLALTLVVVVDEKDVHEAEAAATTAASRHPSRLLIVIRRQVEAPVPRLDAEVLVGGRLGPGEAVVMRMYGRLGLHAESVTLPLLAPDAPVVTWWYGAPPELIAHDPLGVFADRRITDVRRAPSPAEALRQRAADYSPGDTDLAWTRTTPWRAELASAFDTVRGAVKSASVTGRQEDPATQLLAGWLSSRFGVEVPVEQAAGRAPGVGGIGVSEVSVQLTDGGSVSLTRRAAGAVVLHRTDQPDSEIALPERELGDLLAEELRRLDADQPYADALGVCAGVPGLADRPDEPRTLIWLDPMAARTSHPDAVTEAPERERTAYGEGAAPAGGNPASGDPAGGAA</sequence>
<dbReference type="InterPro" id="IPR046802">
    <property type="entry name" value="OpcA_G6PD_C"/>
</dbReference>
<evidence type="ECO:0000259" key="2">
    <source>
        <dbReference type="Pfam" id="PF10128"/>
    </source>
</evidence>